<dbReference type="RefSeq" id="XP_001590072.1">
    <property type="nucleotide sequence ID" value="XM_001590022.1"/>
</dbReference>
<reference evidence="2" key="1">
    <citation type="journal article" date="2011" name="PLoS Genet.">
        <title>Genomic analysis of the necrotrophic fungal pathogens Sclerotinia sclerotiorum and Botrytis cinerea.</title>
        <authorList>
            <person name="Amselem J."/>
            <person name="Cuomo C.A."/>
            <person name="van Kan J.A."/>
            <person name="Viaud M."/>
            <person name="Benito E.P."/>
            <person name="Couloux A."/>
            <person name="Coutinho P.M."/>
            <person name="de Vries R.P."/>
            <person name="Dyer P.S."/>
            <person name="Fillinger S."/>
            <person name="Fournier E."/>
            <person name="Gout L."/>
            <person name="Hahn M."/>
            <person name="Kohn L."/>
            <person name="Lapalu N."/>
            <person name="Plummer K.M."/>
            <person name="Pradier J.M."/>
            <person name="Quevillon E."/>
            <person name="Sharon A."/>
            <person name="Simon A."/>
            <person name="ten Have A."/>
            <person name="Tudzynski B."/>
            <person name="Tudzynski P."/>
            <person name="Wincker P."/>
            <person name="Andrew M."/>
            <person name="Anthouard V."/>
            <person name="Beever R.E."/>
            <person name="Beffa R."/>
            <person name="Benoit I."/>
            <person name="Bouzid O."/>
            <person name="Brault B."/>
            <person name="Chen Z."/>
            <person name="Choquer M."/>
            <person name="Collemare J."/>
            <person name="Cotton P."/>
            <person name="Danchin E.G."/>
            <person name="Da Silva C."/>
            <person name="Gautier A."/>
            <person name="Giraud C."/>
            <person name="Giraud T."/>
            <person name="Gonzalez C."/>
            <person name="Grossetete S."/>
            <person name="Guldener U."/>
            <person name="Henrissat B."/>
            <person name="Howlett B.J."/>
            <person name="Kodira C."/>
            <person name="Kretschmer M."/>
            <person name="Lappartient A."/>
            <person name="Leroch M."/>
            <person name="Levis C."/>
            <person name="Mauceli E."/>
            <person name="Neuveglise C."/>
            <person name="Oeser B."/>
            <person name="Pearson M."/>
            <person name="Poulain J."/>
            <person name="Poussereau N."/>
            <person name="Quesneville H."/>
            <person name="Rascle C."/>
            <person name="Schumacher J."/>
            <person name="Segurens B."/>
            <person name="Sexton A."/>
            <person name="Silva E."/>
            <person name="Sirven C."/>
            <person name="Soanes D.M."/>
            <person name="Talbot N.J."/>
            <person name="Templeton M."/>
            <person name="Yandava C."/>
            <person name="Yarden O."/>
            <person name="Zeng Q."/>
            <person name="Rollins J.A."/>
            <person name="Lebrun M.H."/>
            <person name="Dickman M."/>
        </authorList>
    </citation>
    <scope>NUCLEOTIDE SEQUENCE [LARGE SCALE GENOMIC DNA]</scope>
    <source>
        <strain evidence="2">ATCC 18683 / 1980 / Ss-1</strain>
    </source>
</reference>
<accession>A7EU29</accession>
<organism evidence="1 2">
    <name type="scientific">Sclerotinia sclerotiorum (strain ATCC 18683 / 1980 / Ss-1)</name>
    <name type="common">White mold</name>
    <name type="synonym">Whetzelinia sclerotiorum</name>
    <dbReference type="NCBI Taxonomy" id="665079"/>
    <lineage>
        <taxon>Eukaryota</taxon>
        <taxon>Fungi</taxon>
        <taxon>Dikarya</taxon>
        <taxon>Ascomycota</taxon>
        <taxon>Pezizomycotina</taxon>
        <taxon>Leotiomycetes</taxon>
        <taxon>Helotiales</taxon>
        <taxon>Sclerotiniaceae</taxon>
        <taxon>Sclerotinia</taxon>
    </lineage>
</organism>
<proteinExistence type="predicted"/>
<sequence length="82" mass="8962">MSQVLGAEYIVTRTATVSIRQFSGKLLQNKAYVALKGNLTVQDSSNTSANPIVSSRRLSQHSYTQLTMNSMYQATSTTINTS</sequence>
<dbReference type="AlphaFoldDB" id="A7EU29"/>
<dbReference type="Proteomes" id="UP000001312">
    <property type="component" value="Unassembled WGS sequence"/>
</dbReference>
<keyword evidence="2" id="KW-1185">Reference proteome</keyword>
<dbReference type="EMBL" id="CH476632">
    <property type="protein sequence ID" value="EDN92971.1"/>
    <property type="molecule type" value="Genomic_DNA"/>
</dbReference>
<gene>
    <name evidence="1" type="ORF">SS1G_08836</name>
</gene>
<dbReference type="InParanoid" id="A7EU29"/>
<dbReference type="KEGG" id="ssl:SS1G_08836"/>
<evidence type="ECO:0000313" key="2">
    <source>
        <dbReference type="Proteomes" id="UP000001312"/>
    </source>
</evidence>
<dbReference type="GeneID" id="5486367"/>
<protein>
    <submittedName>
        <fullName evidence="1">Uncharacterized protein</fullName>
    </submittedName>
</protein>
<evidence type="ECO:0000313" key="1">
    <source>
        <dbReference type="EMBL" id="EDN92971.1"/>
    </source>
</evidence>
<name>A7EU29_SCLS1</name>